<comment type="caution">
    <text evidence="1">The sequence shown here is derived from an EMBL/GenBank/DDBJ whole genome shotgun (WGS) entry which is preliminary data.</text>
</comment>
<dbReference type="EMBL" id="MAXA01000047">
    <property type="protein sequence ID" value="OHV42132.1"/>
    <property type="molecule type" value="Genomic_DNA"/>
</dbReference>
<dbReference type="OrthoDB" id="3848366at2"/>
<evidence type="ECO:0000313" key="2">
    <source>
        <dbReference type="Proteomes" id="UP000179769"/>
    </source>
</evidence>
<keyword evidence="2" id="KW-1185">Reference proteome</keyword>
<protein>
    <submittedName>
        <fullName evidence="1">Uncharacterized protein</fullName>
    </submittedName>
</protein>
<dbReference type="Proteomes" id="UP000179769">
    <property type="component" value="Unassembled WGS sequence"/>
</dbReference>
<sequence length="299" mass="32957">MEIDGMMLALLEIPAECTVEYNRWYDLDHMPEHLAKSDVLLGRRYVAPRDLREAPGVVRSDLLGGYPPYLTTYWFGGPLEMTSEQAREGWLALDRTLLKGGRFWRIGRPRHSSRWRVAAAWSRPGCLVRPVAVPYLAHRGVIVALGRAPSAARLGEAVDWWERVHLPDLAAVPGLLGAVRLKWADEIGGGEAGGSETSGDEAGGGEAVDAAPGSDLVLHMLLCEDPPELVMGRIEEAKRYWRAVGRFPAHRGAYEELAFLPYRLIVPLEYDFDITEDGTEEVTARTADVTGDVRGDTAG</sequence>
<name>A0A1S1RA39_9ACTN</name>
<evidence type="ECO:0000313" key="1">
    <source>
        <dbReference type="EMBL" id="OHV42132.1"/>
    </source>
</evidence>
<reference evidence="2" key="1">
    <citation type="submission" date="2016-07" db="EMBL/GenBank/DDBJ databases">
        <title>Frankia sp. NRRL B-16219 Genome sequencing.</title>
        <authorList>
            <person name="Ghodhbane-Gtari F."/>
            <person name="Swanson E."/>
            <person name="Gueddou A."/>
            <person name="Louati M."/>
            <person name="Nouioui I."/>
            <person name="Hezbri K."/>
            <person name="Abebe-Akele F."/>
            <person name="Simpson S."/>
            <person name="Morris K."/>
            <person name="Thomas K."/>
            <person name="Gtari M."/>
            <person name="Tisa L.S."/>
        </authorList>
    </citation>
    <scope>NUCLEOTIDE SEQUENCE [LARGE SCALE GENOMIC DNA]</scope>
    <source>
        <strain evidence="2">NRRL B-16219</strain>
    </source>
</reference>
<accession>A0A1S1RA39</accession>
<proteinExistence type="predicted"/>
<gene>
    <name evidence="1" type="ORF">BBK14_10915</name>
</gene>
<dbReference type="AlphaFoldDB" id="A0A1S1RA39"/>
<organism evidence="1 2">
    <name type="scientific">Parafrankia soli</name>
    <dbReference type="NCBI Taxonomy" id="2599596"/>
    <lineage>
        <taxon>Bacteria</taxon>
        <taxon>Bacillati</taxon>
        <taxon>Actinomycetota</taxon>
        <taxon>Actinomycetes</taxon>
        <taxon>Frankiales</taxon>
        <taxon>Frankiaceae</taxon>
        <taxon>Parafrankia</taxon>
    </lineage>
</organism>